<dbReference type="GO" id="GO:0005524">
    <property type="term" value="F:ATP binding"/>
    <property type="evidence" value="ECO:0007669"/>
    <property type="project" value="UniProtKB-KW"/>
</dbReference>
<dbReference type="CDD" id="cd03235">
    <property type="entry name" value="ABC_Metallic_Cations"/>
    <property type="match status" value="1"/>
</dbReference>
<dbReference type="InterPro" id="IPR003439">
    <property type="entry name" value="ABC_transporter-like_ATP-bd"/>
</dbReference>
<organism evidence="6">
    <name type="scientific">Caldilineaceae bacterium SB0662_bin_9</name>
    <dbReference type="NCBI Taxonomy" id="2605258"/>
    <lineage>
        <taxon>Bacteria</taxon>
        <taxon>Bacillati</taxon>
        <taxon>Chloroflexota</taxon>
        <taxon>Caldilineae</taxon>
        <taxon>Caldilineales</taxon>
        <taxon>Caldilineaceae</taxon>
    </lineage>
</organism>
<comment type="caution">
    <text evidence="6">The sequence shown here is derived from an EMBL/GenBank/DDBJ whole genome shotgun (WGS) entry which is preliminary data.</text>
</comment>
<proteinExistence type="inferred from homology"/>
<evidence type="ECO:0000256" key="3">
    <source>
        <dbReference type="ARBA" id="ARBA00022741"/>
    </source>
</evidence>
<evidence type="ECO:0000256" key="2">
    <source>
        <dbReference type="ARBA" id="ARBA00022448"/>
    </source>
</evidence>
<dbReference type="InterPro" id="IPR003593">
    <property type="entry name" value="AAA+_ATPase"/>
</dbReference>
<dbReference type="PROSITE" id="PS50893">
    <property type="entry name" value="ABC_TRANSPORTER_2"/>
    <property type="match status" value="1"/>
</dbReference>
<comment type="similarity">
    <text evidence="1">Belongs to the ABC transporter superfamily.</text>
</comment>
<name>A0A6B1DM02_9CHLR</name>
<gene>
    <name evidence="6" type="ORF">F4Y08_00550</name>
</gene>
<dbReference type="Gene3D" id="3.40.50.300">
    <property type="entry name" value="P-loop containing nucleotide triphosphate hydrolases"/>
    <property type="match status" value="1"/>
</dbReference>
<keyword evidence="4 6" id="KW-0067">ATP-binding</keyword>
<reference evidence="6" key="1">
    <citation type="submission" date="2019-09" db="EMBL/GenBank/DDBJ databases">
        <title>Characterisation of the sponge microbiome using genome-centric metagenomics.</title>
        <authorList>
            <person name="Engelberts J.P."/>
            <person name="Robbins S.J."/>
            <person name="De Goeij J.M."/>
            <person name="Aranda M."/>
            <person name="Bell S.C."/>
            <person name="Webster N.S."/>
        </authorList>
    </citation>
    <scope>NUCLEOTIDE SEQUENCE</scope>
    <source>
        <strain evidence="6">SB0662_bin_9</strain>
    </source>
</reference>
<dbReference type="PANTHER" id="PTHR42734:SF5">
    <property type="entry name" value="IRON TRANSPORT SYSTEM ATP-BINDING PROTEIN HI_0361-RELATED"/>
    <property type="match status" value="1"/>
</dbReference>
<sequence>MASVSIAVRDLTVAYGDTTALERVSFQIDSGQMVGVLGPNGAGKSTLFEVLAGLQPFACGEVLIHGQPASGNPGALAYVPQKERINWRVPLSVIQVVMQGRIRGHRWLRRLRPADIEIGEQALRQAGLWSHRGEPMASLSRGQQQRVFLARSLAQGADILLLDETFSGVDIRSKESLMEILHTLRDQGRTILLASHAVDQVEKNCDCCLCLNRGVVGFGRTRDLVEAGVIRNLVGTV</sequence>
<feature type="domain" description="ABC transporter" evidence="5">
    <location>
        <begin position="6"/>
        <end position="237"/>
    </location>
</feature>
<dbReference type="EMBL" id="VXPY01000005">
    <property type="protein sequence ID" value="MYD88819.1"/>
    <property type="molecule type" value="Genomic_DNA"/>
</dbReference>
<evidence type="ECO:0000313" key="6">
    <source>
        <dbReference type="EMBL" id="MYD88819.1"/>
    </source>
</evidence>
<accession>A0A6B1DM02</accession>
<evidence type="ECO:0000256" key="4">
    <source>
        <dbReference type="ARBA" id="ARBA00022840"/>
    </source>
</evidence>
<evidence type="ECO:0000259" key="5">
    <source>
        <dbReference type="PROSITE" id="PS50893"/>
    </source>
</evidence>
<dbReference type="InterPro" id="IPR050153">
    <property type="entry name" value="Metal_Ion_Import_ABC"/>
</dbReference>
<dbReference type="PANTHER" id="PTHR42734">
    <property type="entry name" value="METAL TRANSPORT SYSTEM ATP-BINDING PROTEIN TM_0124-RELATED"/>
    <property type="match status" value="1"/>
</dbReference>
<dbReference type="GO" id="GO:0016887">
    <property type="term" value="F:ATP hydrolysis activity"/>
    <property type="evidence" value="ECO:0007669"/>
    <property type="project" value="InterPro"/>
</dbReference>
<keyword evidence="2" id="KW-0813">Transport</keyword>
<dbReference type="AlphaFoldDB" id="A0A6B1DM02"/>
<dbReference type="InterPro" id="IPR027417">
    <property type="entry name" value="P-loop_NTPase"/>
</dbReference>
<dbReference type="Pfam" id="PF00005">
    <property type="entry name" value="ABC_tran"/>
    <property type="match status" value="1"/>
</dbReference>
<dbReference type="SUPFAM" id="SSF52540">
    <property type="entry name" value="P-loop containing nucleoside triphosphate hydrolases"/>
    <property type="match status" value="1"/>
</dbReference>
<protein>
    <submittedName>
        <fullName evidence="6">Metal ABC transporter ATP-binding protein</fullName>
    </submittedName>
</protein>
<dbReference type="SMART" id="SM00382">
    <property type="entry name" value="AAA"/>
    <property type="match status" value="1"/>
</dbReference>
<evidence type="ECO:0000256" key="1">
    <source>
        <dbReference type="ARBA" id="ARBA00005417"/>
    </source>
</evidence>
<keyword evidence="3" id="KW-0547">Nucleotide-binding</keyword>